<dbReference type="HOGENOM" id="CLU_2707912_0_0_1"/>
<organism>
    <name type="scientific">Solenopsis invicta</name>
    <name type="common">Red imported fire ant</name>
    <name type="synonym">Solenopsis wagneri</name>
    <dbReference type="NCBI Taxonomy" id="13686"/>
    <lineage>
        <taxon>Eukaryota</taxon>
        <taxon>Metazoa</taxon>
        <taxon>Ecdysozoa</taxon>
        <taxon>Arthropoda</taxon>
        <taxon>Hexapoda</taxon>
        <taxon>Insecta</taxon>
        <taxon>Pterygota</taxon>
        <taxon>Neoptera</taxon>
        <taxon>Endopterygota</taxon>
        <taxon>Hymenoptera</taxon>
        <taxon>Apocrita</taxon>
        <taxon>Aculeata</taxon>
        <taxon>Formicoidea</taxon>
        <taxon>Formicidae</taxon>
        <taxon>Myrmicinae</taxon>
        <taxon>Solenopsis</taxon>
    </lineage>
</organism>
<protein>
    <submittedName>
        <fullName evidence="1">Uncharacterized protein</fullName>
    </submittedName>
</protein>
<evidence type="ECO:0000313" key="1">
    <source>
        <dbReference type="EMBL" id="EFZ16810.1"/>
    </source>
</evidence>
<accession>E9IRJ6</accession>
<dbReference type="EMBL" id="GL765167">
    <property type="protein sequence ID" value="EFZ16810.1"/>
    <property type="molecule type" value="Genomic_DNA"/>
</dbReference>
<feature type="non-terminal residue" evidence="1">
    <location>
        <position position="73"/>
    </location>
</feature>
<sequence>MYWSKEQLTMYKIINRLKNAYFTMDATGSIAKKLSIPRTKFSHLFLYQCIIVPQGKRGIPVFQTVQNYLFKKR</sequence>
<dbReference type="AlphaFoldDB" id="E9IRJ6"/>
<reference evidence="1" key="1">
    <citation type="journal article" date="2011" name="Proc. Natl. Acad. Sci. U.S.A.">
        <title>The genome of the fire ant Solenopsis invicta.</title>
        <authorList>
            <person name="Wurm Y."/>
            <person name="Wang J."/>
            <person name="Riba-Grognuz O."/>
            <person name="Corona M."/>
            <person name="Nygaard S."/>
            <person name="Hunt B.G."/>
            <person name="Ingram K.K."/>
            <person name="Falquet L."/>
            <person name="Nipitwattanaphon M."/>
            <person name="Gotzek D."/>
            <person name="Dijkstra M.B."/>
            <person name="Oettler J."/>
            <person name="Comtesse F."/>
            <person name="Shih C.J."/>
            <person name="Wu W.J."/>
            <person name="Yang C.C."/>
            <person name="Thomas J."/>
            <person name="Beaudoing E."/>
            <person name="Pradervand S."/>
            <person name="Flegel V."/>
            <person name="Cook E.D."/>
            <person name="Fabbretti R."/>
            <person name="Stockinger H."/>
            <person name="Long L."/>
            <person name="Farmerie W.G."/>
            <person name="Oakey J."/>
            <person name="Boomsma J.J."/>
            <person name="Pamilo P."/>
            <person name="Yi S.V."/>
            <person name="Heinze J."/>
            <person name="Goodisman M.A."/>
            <person name="Farinelli L."/>
            <person name="Harshman K."/>
            <person name="Hulo N."/>
            <person name="Cerutti L."/>
            <person name="Xenarios I."/>
            <person name="Shoemaker D."/>
            <person name="Keller L."/>
        </authorList>
    </citation>
    <scope>NUCLEOTIDE SEQUENCE [LARGE SCALE GENOMIC DNA]</scope>
</reference>
<name>E9IRJ6_SOLIN</name>
<gene>
    <name evidence="1" type="ORF">SINV_80535</name>
</gene>
<proteinExistence type="predicted"/>